<accession>A0ABY1H1W2</accession>
<evidence type="ECO:0000313" key="2">
    <source>
        <dbReference type="EMBL" id="SFZ76167.1"/>
    </source>
</evidence>
<dbReference type="EMBL" id="FPKT01000003">
    <property type="protein sequence ID" value="SFZ76167.1"/>
    <property type="molecule type" value="Genomic_DNA"/>
</dbReference>
<keyword evidence="3" id="KW-1185">Reference proteome</keyword>
<gene>
    <name evidence="2" type="ORF">SAMN03097721_01346</name>
</gene>
<keyword evidence="1" id="KW-0472">Membrane</keyword>
<protein>
    <submittedName>
        <fullName evidence="2">Uncharacterized protein</fullName>
    </submittedName>
</protein>
<dbReference type="RefSeq" id="WP_046467268.1">
    <property type="nucleotide sequence ID" value="NZ_FPKT01000003.1"/>
</dbReference>
<sequence>MFEAPVMEWFITSLIVFVIILLAVELINSISKNKKRIMDIAIELDSWVKYCLSLAYVVLISIGIYEFTFYFMLEAATLWAIVFPITIIVIFTPYLLLFLPLFKYTSTWGIFPIILWSMVSALPLTYGINLLITSKMRTTESDVVAYTNGEEVFKYVGGASLVIVAVTAMVLIIIKSVTKKYTKELISEE</sequence>
<name>A0ABY1H1W2_9STAP</name>
<feature type="transmembrane region" description="Helical" evidence="1">
    <location>
        <begin position="78"/>
        <end position="101"/>
    </location>
</feature>
<organism evidence="2 3">
    <name type="scientific">Staphylococcus pasteuri</name>
    <dbReference type="NCBI Taxonomy" id="45972"/>
    <lineage>
        <taxon>Bacteria</taxon>
        <taxon>Bacillati</taxon>
        <taxon>Bacillota</taxon>
        <taxon>Bacilli</taxon>
        <taxon>Bacillales</taxon>
        <taxon>Staphylococcaceae</taxon>
        <taxon>Staphylococcus</taxon>
    </lineage>
</organism>
<feature type="transmembrane region" description="Helical" evidence="1">
    <location>
        <begin position="47"/>
        <end position="72"/>
    </location>
</feature>
<proteinExistence type="predicted"/>
<reference evidence="2 3" key="1">
    <citation type="submission" date="2016-11" db="EMBL/GenBank/DDBJ databases">
        <authorList>
            <person name="Varghese N."/>
            <person name="Submissions S."/>
        </authorList>
    </citation>
    <scope>NUCLEOTIDE SEQUENCE [LARGE SCALE GENOMIC DNA]</scope>
    <source>
        <strain evidence="2 3">NFIX07</strain>
    </source>
</reference>
<feature type="transmembrane region" description="Helical" evidence="1">
    <location>
        <begin position="152"/>
        <end position="174"/>
    </location>
</feature>
<feature type="transmembrane region" description="Helical" evidence="1">
    <location>
        <begin position="113"/>
        <end position="132"/>
    </location>
</feature>
<keyword evidence="1" id="KW-0812">Transmembrane</keyword>
<feature type="transmembrane region" description="Helical" evidence="1">
    <location>
        <begin position="6"/>
        <end position="27"/>
    </location>
</feature>
<evidence type="ECO:0000256" key="1">
    <source>
        <dbReference type="SAM" id="Phobius"/>
    </source>
</evidence>
<dbReference type="Proteomes" id="UP000182665">
    <property type="component" value="Unassembled WGS sequence"/>
</dbReference>
<evidence type="ECO:0000313" key="3">
    <source>
        <dbReference type="Proteomes" id="UP000182665"/>
    </source>
</evidence>
<keyword evidence="1" id="KW-1133">Transmembrane helix</keyword>
<comment type="caution">
    <text evidence="2">The sequence shown here is derived from an EMBL/GenBank/DDBJ whole genome shotgun (WGS) entry which is preliminary data.</text>
</comment>